<evidence type="ECO:0000256" key="15">
    <source>
        <dbReference type="ARBA" id="ARBA00023198"/>
    </source>
</evidence>
<feature type="compositionally biased region" description="Basic and acidic residues" evidence="19">
    <location>
        <begin position="353"/>
        <end position="365"/>
    </location>
</feature>
<comment type="function">
    <text evidence="16">(Microbial infection) Receptor for SARS coronavirus-2/SARS-CoV-2 virus protein ORF8, leading to IL17 pathway activation and an increased secretion of pro-inflammatory factors through activating NF-kappa-B signaling pathway.</text>
</comment>
<evidence type="ECO:0000256" key="13">
    <source>
        <dbReference type="ARBA" id="ARBA00023170"/>
    </source>
</evidence>
<dbReference type="Pfam" id="PF16578">
    <property type="entry name" value="IL17R_fnIII_D2"/>
    <property type="match status" value="1"/>
</dbReference>
<keyword evidence="8" id="KW-0391">Immunity</keyword>
<evidence type="ECO:0000313" key="23">
    <source>
        <dbReference type="Proteomes" id="UP000515140"/>
    </source>
</evidence>
<evidence type="ECO:0000256" key="2">
    <source>
        <dbReference type="ARBA" id="ARBA00022475"/>
    </source>
</evidence>
<protein>
    <recommendedName>
        <fullName evidence="18">Interleukin-17 receptor A</fullName>
    </recommendedName>
</protein>
<evidence type="ECO:0000256" key="19">
    <source>
        <dbReference type="SAM" id="MobiDB-lite"/>
    </source>
</evidence>
<dbReference type="InterPro" id="IPR038683">
    <property type="entry name" value="IL17RA/B_FnIII-like_1_sf"/>
</dbReference>
<dbReference type="CTD" id="23765"/>
<evidence type="ECO:0000256" key="10">
    <source>
        <dbReference type="ARBA" id="ARBA00023130"/>
    </source>
</evidence>
<dbReference type="Gene3D" id="2.60.40.2150">
    <property type="entry name" value="Interleukin-17 receptor A/B, fibronectin-III-like domain 2"/>
    <property type="match status" value="1"/>
</dbReference>
<keyword evidence="3" id="KW-0597">Phosphoprotein</keyword>
<evidence type="ECO:0000256" key="14">
    <source>
        <dbReference type="ARBA" id="ARBA00023180"/>
    </source>
</evidence>
<keyword evidence="7 21" id="KW-0732">Signal</keyword>
<feature type="region of interest" description="Disordered" evidence="19">
    <location>
        <begin position="353"/>
        <end position="373"/>
    </location>
</feature>
<feature type="signal peptide" evidence="21">
    <location>
        <begin position="1"/>
        <end position="31"/>
    </location>
</feature>
<evidence type="ECO:0000256" key="18">
    <source>
        <dbReference type="ARBA" id="ARBA00069305"/>
    </source>
</evidence>
<keyword evidence="5" id="KW-0399">Innate immunity</keyword>
<sequence>MAILLPGLPGLSRQLRLLLQLLVVLSPAGSALRLLDTPEPVCSQPRLNCTVKKSTCLAKSWLYPLNKTPSSPRDVNITLGFEQGENGYPIPVVRIEWKVRTDGSILFLQGAELSVLQMSTNEHLCVDFIFLNRLEQQLAPDFKRWHFTFNNFVVEPGQEYEITVHHLPKPMPIGDPNHESAFFQVPDCRDPKMRMTSTCVSSGSLWEPGITGERLMNNSLLVSFNLWNESTTYKILVNGFSNTETGSCYEDLRFITQPTQEDFHHRINVTFPLQNVNTCCQYSVQIQPFFQSCHNDCLRHTLSIPCPVLPSPTPTCPPDDVPLWAYWFITGICILLVGSVILLAICMTQRKPEFSSDKPENDTKYPDIPPLDNQIPPPLKPRKVWIIYSADHPLYVDVVVKFAQFLITVCGTEVALDLLEEKLISEVGVMAWVSRQKQEMEESNSKILILCSRGTRAKWQAILGWEEPAVQLRYDRWKPAGDLFTAAMNVILPDFKKPACFGMYVVCYFDGISDEADIPDLFNITSKYPLMEKFEEVYFRIQELEMFEPGRVHRVREITAENYLQSPSGWQLKEAVQRFQEFQVKCPNWFEQENLCLEDEDNLSLLSGEMIEESPLPPGGRIMKQVPLVQEPSPGDHLMVDLVINEEEGVSRLDTPFLPQGATLTHQTVIPIEEAQLTSVVEPLHRNGDSKARRQAVVGEDDMECVPLMETSALHRNSVFCLPMDSEASPLSSTPVPSPNCLPAPVREQLEGLMYSLFQQSLSNPGEEEWERQQLVFHDPYTPYEEEQRQSVESDQGYISRSSPQPPDGFMEKEEDEDEEEEEKEEEDAEISTEFLSPSVLENLKSLQQQLLFQEIQQSSNWGCLDGRRLSTELQPSY</sequence>
<comment type="subcellular location">
    <subcellularLocation>
        <location evidence="1">Cell membrane</location>
        <topology evidence="1">Single-pass type I membrane protein</topology>
    </subcellularLocation>
</comment>
<gene>
    <name evidence="24" type="primary">IL17RA</name>
</gene>
<evidence type="ECO:0000256" key="1">
    <source>
        <dbReference type="ARBA" id="ARBA00004251"/>
    </source>
</evidence>
<evidence type="ECO:0000313" key="24">
    <source>
        <dbReference type="RefSeq" id="XP_020857204.1"/>
    </source>
</evidence>
<feature type="region of interest" description="Disordered" evidence="19">
    <location>
        <begin position="785"/>
        <end position="836"/>
    </location>
</feature>
<dbReference type="GO" id="GO:0050729">
    <property type="term" value="P:positive regulation of inflammatory response"/>
    <property type="evidence" value="ECO:0007669"/>
    <property type="project" value="UniProtKB-ARBA"/>
</dbReference>
<reference evidence="24" key="1">
    <citation type="submission" date="2025-08" db="UniProtKB">
        <authorList>
            <consortium name="RefSeq"/>
        </authorList>
    </citation>
    <scope>IDENTIFICATION</scope>
    <source>
        <tissue evidence="24">Spleen</tissue>
    </source>
</reference>
<dbReference type="GO" id="GO:0045087">
    <property type="term" value="P:innate immune response"/>
    <property type="evidence" value="ECO:0007669"/>
    <property type="project" value="UniProtKB-KW"/>
</dbReference>
<dbReference type="InterPro" id="IPR013568">
    <property type="entry name" value="SEFIR_dom"/>
</dbReference>
<dbReference type="Gene3D" id="2.60.40.2160">
    <property type="entry name" value="Interleukin-17 receptor A/B, fibronectin-III-like domain 1"/>
    <property type="match status" value="1"/>
</dbReference>
<dbReference type="GO" id="GO:1900017">
    <property type="term" value="P:positive regulation of cytokine production involved in inflammatory response"/>
    <property type="evidence" value="ECO:0007669"/>
    <property type="project" value="UniProtKB-ARBA"/>
</dbReference>
<dbReference type="GO" id="GO:0005886">
    <property type="term" value="C:plasma membrane"/>
    <property type="evidence" value="ECO:0007669"/>
    <property type="project" value="UniProtKB-SubCell"/>
</dbReference>
<dbReference type="InParanoid" id="A0A6P5LKY3"/>
<evidence type="ECO:0000256" key="4">
    <source>
        <dbReference type="ARBA" id="ARBA00022581"/>
    </source>
</evidence>
<keyword evidence="11 20" id="KW-0472">Membrane</keyword>
<feature type="compositionally biased region" description="Acidic residues" evidence="19">
    <location>
        <begin position="813"/>
        <end position="831"/>
    </location>
</feature>
<proteinExistence type="predicted"/>
<keyword evidence="4" id="KW-0945">Host-virus interaction</keyword>
<name>A0A6P5LKY3_PHACI</name>
<feature type="compositionally biased region" description="Polar residues" evidence="19">
    <location>
        <begin position="793"/>
        <end position="803"/>
    </location>
</feature>
<dbReference type="GO" id="GO:0006954">
    <property type="term" value="P:inflammatory response"/>
    <property type="evidence" value="ECO:0007669"/>
    <property type="project" value="UniProtKB-KW"/>
</dbReference>
<feature type="domain" description="SEFIR" evidence="22">
    <location>
        <begin position="381"/>
        <end position="539"/>
    </location>
</feature>
<dbReference type="KEGG" id="pcw:110218699"/>
<dbReference type="GO" id="GO:0009615">
    <property type="term" value="P:response to virus"/>
    <property type="evidence" value="ECO:0007669"/>
    <property type="project" value="UniProtKB-ARBA"/>
</dbReference>
<dbReference type="GO" id="GO:0002250">
    <property type="term" value="P:adaptive immune response"/>
    <property type="evidence" value="ECO:0007669"/>
    <property type="project" value="UniProtKB-KW"/>
</dbReference>
<evidence type="ECO:0000256" key="7">
    <source>
        <dbReference type="ARBA" id="ARBA00022729"/>
    </source>
</evidence>
<dbReference type="GeneID" id="110218699"/>
<evidence type="ECO:0000259" key="22">
    <source>
        <dbReference type="PROSITE" id="PS51534"/>
    </source>
</evidence>
<evidence type="ECO:0000256" key="6">
    <source>
        <dbReference type="ARBA" id="ARBA00022692"/>
    </source>
</evidence>
<keyword evidence="15" id="KW-0395">Inflammatory response</keyword>
<feature type="chain" id="PRO_5027821690" description="Interleukin-17 receptor A" evidence="21">
    <location>
        <begin position="32"/>
        <end position="878"/>
    </location>
</feature>
<keyword evidence="2" id="KW-1003">Cell membrane</keyword>
<evidence type="ECO:0000256" key="9">
    <source>
        <dbReference type="ARBA" id="ARBA00022989"/>
    </source>
</evidence>
<keyword evidence="12" id="KW-1015">Disulfide bond</keyword>
<evidence type="ECO:0000256" key="20">
    <source>
        <dbReference type="SAM" id="Phobius"/>
    </source>
</evidence>
<evidence type="ECO:0000256" key="17">
    <source>
        <dbReference type="ARBA" id="ARBA00064919"/>
    </source>
</evidence>
<evidence type="ECO:0000256" key="21">
    <source>
        <dbReference type="SAM" id="SignalP"/>
    </source>
</evidence>
<feature type="transmembrane region" description="Helical" evidence="20">
    <location>
        <begin position="324"/>
        <end position="346"/>
    </location>
</feature>
<keyword evidence="13 24" id="KW-0675">Receptor</keyword>
<keyword evidence="14" id="KW-0325">Glycoprotein</keyword>
<dbReference type="RefSeq" id="XP_020857204.1">
    <property type="nucleotide sequence ID" value="XM_021001545.1"/>
</dbReference>
<dbReference type="PROSITE" id="PS51534">
    <property type="entry name" value="SEFIR"/>
    <property type="match status" value="1"/>
</dbReference>
<evidence type="ECO:0000256" key="5">
    <source>
        <dbReference type="ARBA" id="ARBA00022588"/>
    </source>
</evidence>
<dbReference type="Pfam" id="PF16556">
    <property type="entry name" value="IL17R_fnIII_D1"/>
    <property type="match status" value="1"/>
</dbReference>
<evidence type="ECO:0000256" key="16">
    <source>
        <dbReference type="ARBA" id="ARBA00060124"/>
    </source>
</evidence>
<evidence type="ECO:0000256" key="3">
    <source>
        <dbReference type="ARBA" id="ARBA00022553"/>
    </source>
</evidence>
<dbReference type="FunCoup" id="A0A6P5LKY3">
    <property type="interactions" value="1033"/>
</dbReference>
<keyword evidence="6 20" id="KW-0812">Transmembrane</keyword>
<evidence type="ECO:0000256" key="12">
    <source>
        <dbReference type="ARBA" id="ARBA00023157"/>
    </source>
</evidence>
<dbReference type="GO" id="GO:0030368">
    <property type="term" value="F:interleukin-17 receptor activity"/>
    <property type="evidence" value="ECO:0007669"/>
    <property type="project" value="InterPro"/>
</dbReference>
<dbReference type="AlphaFoldDB" id="A0A6P5LKY3"/>
<dbReference type="FunFam" id="2.60.40.2160:FF:000001">
    <property type="entry name" value="Interleukin 17 receptor A"/>
    <property type="match status" value="1"/>
</dbReference>
<dbReference type="FunFam" id="2.60.40.2150:FF:000002">
    <property type="entry name" value="Interleukin 17 receptor A"/>
    <property type="match status" value="1"/>
</dbReference>
<dbReference type="Pfam" id="PF08357">
    <property type="entry name" value="SEFIR"/>
    <property type="match status" value="1"/>
</dbReference>
<dbReference type="PANTHER" id="PTHR15583:SF13">
    <property type="entry name" value="INTERLEUKIN-17 RECEPTOR A"/>
    <property type="match status" value="1"/>
</dbReference>
<keyword evidence="9 20" id="KW-1133">Transmembrane helix</keyword>
<dbReference type="Gene3D" id="3.40.50.11530">
    <property type="match status" value="1"/>
</dbReference>
<dbReference type="InterPro" id="IPR043046">
    <property type="entry name" value="IL17RA/B_FnIII-like_2_sf"/>
</dbReference>
<accession>A0A6P5LKY3</accession>
<keyword evidence="10" id="KW-1064">Adaptive immunity</keyword>
<comment type="subunit">
    <text evidence="17">(Microbial infection) Interacts with SARS coronavirus-2/SARS-CoV-2 virus protein ORF8.</text>
</comment>
<evidence type="ECO:0000256" key="11">
    <source>
        <dbReference type="ARBA" id="ARBA00023136"/>
    </source>
</evidence>
<dbReference type="PANTHER" id="PTHR15583">
    <property type="entry name" value="INTERLEUKIN-17 RECEPTOR"/>
    <property type="match status" value="1"/>
</dbReference>
<dbReference type="InterPro" id="IPR039465">
    <property type="entry name" value="IL-17_rcpt-like"/>
</dbReference>
<evidence type="ECO:0000256" key="8">
    <source>
        <dbReference type="ARBA" id="ARBA00022859"/>
    </source>
</evidence>
<organism evidence="23 24">
    <name type="scientific">Phascolarctos cinereus</name>
    <name type="common">Koala</name>
    <dbReference type="NCBI Taxonomy" id="38626"/>
    <lineage>
        <taxon>Eukaryota</taxon>
        <taxon>Metazoa</taxon>
        <taxon>Chordata</taxon>
        <taxon>Craniata</taxon>
        <taxon>Vertebrata</taxon>
        <taxon>Euteleostomi</taxon>
        <taxon>Mammalia</taxon>
        <taxon>Metatheria</taxon>
        <taxon>Diprotodontia</taxon>
        <taxon>Phascolarctidae</taxon>
        <taxon>Phascolarctos</taxon>
    </lineage>
</organism>
<dbReference type="InterPro" id="IPR032356">
    <property type="entry name" value="IL17R_A/B_N"/>
</dbReference>
<dbReference type="GO" id="GO:0097400">
    <property type="term" value="P:interleukin-17-mediated signaling pathway"/>
    <property type="evidence" value="ECO:0007669"/>
    <property type="project" value="UniProtKB-ARBA"/>
</dbReference>
<keyword evidence="23" id="KW-1185">Reference proteome</keyword>
<dbReference type="Proteomes" id="UP000515140">
    <property type="component" value="Unplaced"/>
</dbReference>
<dbReference type="FunFam" id="3.40.50.11530:FF:000002">
    <property type="entry name" value="Interleukin 17 receptor A"/>
    <property type="match status" value="1"/>
</dbReference>